<keyword evidence="3" id="KW-1185">Reference proteome</keyword>
<dbReference type="InterPro" id="IPR035940">
    <property type="entry name" value="CAP_sf"/>
</dbReference>
<protein>
    <recommendedName>
        <fullName evidence="1">SCP domain-containing protein</fullName>
    </recommendedName>
</protein>
<dbReference type="EMBL" id="WVIC01000005">
    <property type="protein sequence ID" value="NCJ05670.1"/>
    <property type="molecule type" value="Genomic_DNA"/>
</dbReference>
<evidence type="ECO:0000313" key="3">
    <source>
        <dbReference type="Proteomes" id="UP000607397"/>
    </source>
</evidence>
<evidence type="ECO:0000259" key="1">
    <source>
        <dbReference type="Pfam" id="PF00188"/>
    </source>
</evidence>
<sequence>MTLPRMVRLRRASLVWLPILSGVLLLTGIRPTSAFEGSLTFEDCEYEFRMGIGGATLEAEMDLVAQSMTTEKMEARILQDINQIRVRQGLQPLRSQPQLTGVARRYSQQMAERRFFSHSSPEGSTPRQRVESAGVQARLVGENLFMSTRISDPVPVSIRSWMNSSGHRRNILLPQASETGVGIWRQGQTYYVTQIFLEPDSLGALPQPQNRVCETSTSAKDLSC</sequence>
<proteinExistence type="predicted"/>
<dbReference type="PANTHER" id="PTHR31157:SF1">
    <property type="entry name" value="SCP DOMAIN-CONTAINING PROTEIN"/>
    <property type="match status" value="1"/>
</dbReference>
<accession>A0A8K2AC51</accession>
<name>A0A8K2AC51_9CYAN</name>
<dbReference type="InterPro" id="IPR014044">
    <property type="entry name" value="CAP_dom"/>
</dbReference>
<feature type="domain" description="SCP" evidence="1">
    <location>
        <begin position="79"/>
        <end position="196"/>
    </location>
</feature>
<reference evidence="2" key="1">
    <citation type="submission" date="2019-12" db="EMBL/GenBank/DDBJ databases">
        <title>High-Quality draft genome sequences of three cyanobacteria isolated from the limestone walls of the Old Cathedral of Coimbra.</title>
        <authorList>
            <person name="Tiago I."/>
            <person name="Soares F."/>
            <person name="Portugal A."/>
        </authorList>
    </citation>
    <scope>NUCLEOTIDE SEQUENCE [LARGE SCALE GENOMIC DNA]</scope>
    <source>
        <strain evidence="2">C</strain>
    </source>
</reference>
<comment type="caution">
    <text evidence="2">The sequence shown here is derived from an EMBL/GenBank/DDBJ whole genome shotgun (WGS) entry which is preliminary data.</text>
</comment>
<dbReference type="SUPFAM" id="SSF55797">
    <property type="entry name" value="PR-1-like"/>
    <property type="match status" value="1"/>
</dbReference>
<dbReference type="RefSeq" id="WP_161824142.1">
    <property type="nucleotide sequence ID" value="NZ_WVIC01000005.1"/>
</dbReference>
<dbReference type="CDD" id="cd05379">
    <property type="entry name" value="CAP_bacterial"/>
    <property type="match status" value="1"/>
</dbReference>
<dbReference type="Proteomes" id="UP000607397">
    <property type="component" value="Unassembled WGS sequence"/>
</dbReference>
<dbReference type="AlphaFoldDB" id="A0A8K2AC51"/>
<evidence type="ECO:0000313" key="2">
    <source>
        <dbReference type="EMBL" id="NCJ05670.1"/>
    </source>
</evidence>
<gene>
    <name evidence="2" type="ORF">GS597_03925</name>
</gene>
<dbReference type="Pfam" id="PF00188">
    <property type="entry name" value="CAP"/>
    <property type="match status" value="1"/>
</dbReference>
<dbReference type="Gene3D" id="3.40.33.10">
    <property type="entry name" value="CAP"/>
    <property type="match status" value="1"/>
</dbReference>
<dbReference type="PANTHER" id="PTHR31157">
    <property type="entry name" value="SCP DOMAIN-CONTAINING PROTEIN"/>
    <property type="match status" value="1"/>
</dbReference>
<organism evidence="2 3">
    <name type="scientific">Petrachloros mirabilis ULC683</name>
    <dbReference type="NCBI Taxonomy" id="2781853"/>
    <lineage>
        <taxon>Bacteria</taxon>
        <taxon>Bacillati</taxon>
        <taxon>Cyanobacteriota</taxon>
        <taxon>Cyanophyceae</taxon>
        <taxon>Synechococcales</taxon>
        <taxon>Petrachlorosaceae</taxon>
        <taxon>Petrachloros</taxon>
        <taxon>Petrachloros mirabilis</taxon>
    </lineage>
</organism>